<evidence type="ECO:0000256" key="1">
    <source>
        <dbReference type="ARBA" id="ARBA00022786"/>
    </source>
</evidence>
<feature type="domain" description="Ubiquitin-like" evidence="2">
    <location>
        <begin position="1"/>
        <end position="76"/>
    </location>
</feature>
<dbReference type="PROSITE" id="PS50053">
    <property type="entry name" value="UBIQUITIN_2"/>
    <property type="match status" value="1"/>
</dbReference>
<name>A0A5J4YSB8_PORPP</name>
<dbReference type="InterPro" id="IPR019956">
    <property type="entry name" value="Ubiquitin_dom"/>
</dbReference>
<evidence type="ECO:0000259" key="2">
    <source>
        <dbReference type="PROSITE" id="PS50053"/>
    </source>
</evidence>
<reference evidence="4" key="1">
    <citation type="journal article" date="2019" name="Nat. Commun.">
        <title>Expansion of phycobilisome linker gene families in mesophilic red algae.</title>
        <authorList>
            <person name="Lee J."/>
            <person name="Kim D."/>
            <person name="Bhattacharya D."/>
            <person name="Yoon H.S."/>
        </authorList>
    </citation>
    <scope>NUCLEOTIDE SEQUENCE [LARGE SCALE GENOMIC DNA]</scope>
    <source>
        <strain evidence="4">CCMP 1328</strain>
    </source>
</reference>
<dbReference type="OMA" id="YAGKQMA"/>
<protein>
    <submittedName>
        <fullName evidence="3">Nedd8</fullName>
    </submittedName>
</protein>
<organism evidence="3 4">
    <name type="scientific">Porphyridium purpureum</name>
    <name type="common">Red alga</name>
    <name type="synonym">Porphyridium cruentum</name>
    <dbReference type="NCBI Taxonomy" id="35688"/>
    <lineage>
        <taxon>Eukaryota</taxon>
        <taxon>Rhodophyta</taxon>
        <taxon>Bangiophyceae</taxon>
        <taxon>Porphyridiales</taxon>
        <taxon>Porphyridiaceae</taxon>
        <taxon>Porphyridium</taxon>
    </lineage>
</organism>
<dbReference type="SMART" id="SM00213">
    <property type="entry name" value="UBQ"/>
    <property type="match status" value="1"/>
</dbReference>
<comment type="caution">
    <text evidence="3">The sequence shown here is derived from an EMBL/GenBank/DDBJ whole genome shotgun (WGS) entry which is preliminary data.</text>
</comment>
<dbReference type="Proteomes" id="UP000324585">
    <property type="component" value="Unassembled WGS sequence"/>
</dbReference>
<dbReference type="FunFam" id="3.10.20.90:FF:000023">
    <property type="entry name" value="NEDD8 protein"/>
    <property type="match status" value="1"/>
</dbReference>
<dbReference type="OrthoDB" id="472at2759"/>
<keyword evidence="1" id="KW-0833">Ubl conjugation pathway</keyword>
<dbReference type="InterPro" id="IPR050158">
    <property type="entry name" value="Ubiquitin_ubiquitin-like"/>
</dbReference>
<dbReference type="PANTHER" id="PTHR10666">
    <property type="entry name" value="UBIQUITIN"/>
    <property type="match status" value="1"/>
</dbReference>
<dbReference type="InterPro" id="IPR000626">
    <property type="entry name" value="Ubiquitin-like_dom"/>
</dbReference>
<dbReference type="SUPFAM" id="SSF54236">
    <property type="entry name" value="Ubiquitin-like"/>
    <property type="match status" value="1"/>
</dbReference>
<sequence>MLVKVKLLTGNQTEIDIDPTDTIARIKERVEEKAGIDPQQQRLIFGGRQLADEKTANDYNIEGGSVLHLVIALRGGGARHSRGPHS</sequence>
<dbReference type="AlphaFoldDB" id="A0A5J4YSB8"/>
<dbReference type="PRINTS" id="PR00348">
    <property type="entry name" value="UBIQUITIN"/>
</dbReference>
<proteinExistence type="predicted"/>
<accession>A0A5J4YSB8</accession>
<evidence type="ECO:0000313" key="4">
    <source>
        <dbReference type="Proteomes" id="UP000324585"/>
    </source>
</evidence>
<evidence type="ECO:0000313" key="3">
    <source>
        <dbReference type="EMBL" id="KAA8494178.1"/>
    </source>
</evidence>
<dbReference type="Pfam" id="PF00240">
    <property type="entry name" value="ubiquitin"/>
    <property type="match status" value="1"/>
</dbReference>
<dbReference type="InterPro" id="IPR029071">
    <property type="entry name" value="Ubiquitin-like_domsf"/>
</dbReference>
<dbReference type="InterPro" id="IPR038738">
    <property type="entry name" value="Nedd8-like"/>
</dbReference>
<gene>
    <name evidence="3" type="ORF">FVE85_4153</name>
</gene>
<dbReference type="Gene3D" id="3.10.20.90">
    <property type="entry name" value="Phosphatidylinositol 3-kinase Catalytic Subunit, Chain A, domain 1"/>
    <property type="match status" value="1"/>
</dbReference>
<dbReference type="CDD" id="cd01806">
    <property type="entry name" value="Ubl_NEDD8"/>
    <property type="match status" value="1"/>
</dbReference>
<dbReference type="EMBL" id="VRMN01000005">
    <property type="protein sequence ID" value="KAA8494178.1"/>
    <property type="molecule type" value="Genomic_DNA"/>
</dbReference>
<keyword evidence="4" id="KW-1185">Reference proteome</keyword>